<comment type="caution">
    <text evidence="5">The sequence shown here is derived from an EMBL/GenBank/DDBJ whole genome shotgun (WGS) entry which is preliminary data.</text>
</comment>
<evidence type="ECO:0000259" key="4">
    <source>
        <dbReference type="PROSITE" id="PS50234"/>
    </source>
</evidence>
<evidence type="ECO:0000256" key="1">
    <source>
        <dbReference type="PROSITE-ProRule" id="PRU00339"/>
    </source>
</evidence>
<dbReference type="EMBL" id="SHBO01000012">
    <property type="protein sequence ID" value="RZO07463.1"/>
    <property type="molecule type" value="Genomic_DNA"/>
</dbReference>
<feature type="transmembrane region" description="Helical" evidence="3">
    <location>
        <begin position="71"/>
        <end position="91"/>
    </location>
</feature>
<accession>A0A520LMX8</accession>
<dbReference type="Pfam" id="PF13519">
    <property type="entry name" value="VWA_2"/>
    <property type="match status" value="1"/>
</dbReference>
<feature type="region of interest" description="Disordered" evidence="2">
    <location>
        <begin position="464"/>
        <end position="583"/>
    </location>
</feature>
<dbReference type="PROSITE" id="PS50293">
    <property type="entry name" value="TPR_REGION"/>
    <property type="match status" value="1"/>
</dbReference>
<dbReference type="SMART" id="SM00028">
    <property type="entry name" value="TPR"/>
    <property type="match status" value="1"/>
</dbReference>
<dbReference type="InterPro" id="IPR050768">
    <property type="entry name" value="UPF0353/GerABKA_families"/>
</dbReference>
<name>A0A520LMX8_9GAMM</name>
<dbReference type="PROSITE" id="PS50234">
    <property type="entry name" value="VWFA"/>
    <property type="match status" value="1"/>
</dbReference>
<dbReference type="InterPro" id="IPR011990">
    <property type="entry name" value="TPR-like_helical_dom_sf"/>
</dbReference>
<dbReference type="Pfam" id="PF00515">
    <property type="entry name" value="TPR_1"/>
    <property type="match status" value="1"/>
</dbReference>
<organism evidence="5 6">
    <name type="scientific">SAR92 clade bacterium</name>
    <dbReference type="NCBI Taxonomy" id="2315479"/>
    <lineage>
        <taxon>Bacteria</taxon>
        <taxon>Pseudomonadati</taxon>
        <taxon>Pseudomonadota</taxon>
        <taxon>Gammaproteobacteria</taxon>
        <taxon>Cellvibrionales</taxon>
        <taxon>Porticoccaceae</taxon>
        <taxon>SAR92 clade</taxon>
    </lineage>
</organism>
<evidence type="ECO:0000313" key="6">
    <source>
        <dbReference type="Proteomes" id="UP000318148"/>
    </source>
</evidence>
<gene>
    <name evidence="5" type="ORF">EVB02_01630</name>
</gene>
<dbReference type="Proteomes" id="UP000318148">
    <property type="component" value="Unassembled WGS sequence"/>
</dbReference>
<evidence type="ECO:0000313" key="5">
    <source>
        <dbReference type="EMBL" id="RZO07463.1"/>
    </source>
</evidence>
<evidence type="ECO:0000256" key="3">
    <source>
        <dbReference type="SAM" id="Phobius"/>
    </source>
</evidence>
<feature type="transmembrane region" description="Helical" evidence="3">
    <location>
        <begin position="15"/>
        <end position="32"/>
    </location>
</feature>
<dbReference type="Gene3D" id="3.40.50.410">
    <property type="entry name" value="von Willebrand factor, type A domain"/>
    <property type="match status" value="1"/>
</dbReference>
<dbReference type="Gene3D" id="1.25.40.10">
    <property type="entry name" value="Tetratricopeptide repeat domain"/>
    <property type="match status" value="1"/>
</dbReference>
<reference evidence="5 6" key="1">
    <citation type="submission" date="2019-02" db="EMBL/GenBank/DDBJ databases">
        <title>Prokaryotic population dynamics and viral predation in marine succession experiment using metagenomics: the confinement effect.</title>
        <authorList>
            <person name="Haro-Moreno J.M."/>
            <person name="Rodriguez-Valera F."/>
            <person name="Lopez-Perez M."/>
        </authorList>
    </citation>
    <scope>NUCLEOTIDE SEQUENCE [LARGE SCALE GENOMIC DNA]</scope>
    <source>
        <strain evidence="5">MED-G169</strain>
    </source>
</reference>
<dbReference type="PANTHER" id="PTHR22550">
    <property type="entry name" value="SPORE GERMINATION PROTEIN"/>
    <property type="match status" value="1"/>
</dbReference>
<feature type="repeat" description="TPR" evidence="1">
    <location>
        <begin position="416"/>
        <end position="449"/>
    </location>
</feature>
<evidence type="ECO:0000256" key="2">
    <source>
        <dbReference type="SAM" id="MobiDB-lite"/>
    </source>
</evidence>
<protein>
    <submittedName>
        <fullName evidence="5">VWA domain-containing protein</fullName>
    </submittedName>
</protein>
<sequence>MNFTGLGYIINNFELIRPMWLALIIPALIVFFRNRFFTRQKSNWEKVLSPPLAKILVKGLEISSSDKLNRFNLLVLVGWIICIFALAGPTWEKTTQPIYEKESAIVILFDLSPSMMAEDIKPNRLTRARFKLIDVLNEIKEGVVGLIVYGDDAYVVSPLTDDSNTIVSIVPTLSPDLLPGRGSNIEDALEQSLDIIRNGGFTEADIVIFTDGIDKEAFGTINNILKSNLKTRLSVIGIGTAEGAPIPNLDKSFLKQNNNIVIARLSETELKDLAKNHGGIYQKLSSGERDIESLKTLFNKGYDNEKSETEREFDIWDDKGFWLIFLLIPIFISYFRKGIIVCFLIAPMLTKSNVGYAFEWIDLWETADQQGQKAIKEENYKRAEELFKNENWKASAAYKSENFEDAKNLFGKNPTSTGLYNQGNALAKMGNIDQAIQSYNRALTLDPKMEDAIFNKELLENLKEQQENETENSNQKETENDKQNPENENADNSGSEDQENSGKSNTSEHEGDKNQTEQKKEKNENNEEKNIDSDQVNGSPNDENNQEAEINDKDNANNEGLEDEPKTSQNVDIEPTDLDSKENQEIEKILRKIPDDPGGLLRNKFRYQKIQRYREKSAPNKKERI</sequence>
<dbReference type="PANTHER" id="PTHR22550:SF14">
    <property type="entry name" value="VWFA DOMAIN-CONTAINING PROTEIN"/>
    <property type="match status" value="1"/>
</dbReference>
<dbReference type="InterPro" id="IPR019734">
    <property type="entry name" value="TPR_rpt"/>
</dbReference>
<dbReference type="PROSITE" id="PS50005">
    <property type="entry name" value="TPR"/>
    <property type="match status" value="1"/>
</dbReference>
<dbReference type="SUPFAM" id="SSF53300">
    <property type="entry name" value="vWA-like"/>
    <property type="match status" value="1"/>
</dbReference>
<dbReference type="SUPFAM" id="SSF48452">
    <property type="entry name" value="TPR-like"/>
    <property type="match status" value="1"/>
</dbReference>
<dbReference type="InterPro" id="IPR002035">
    <property type="entry name" value="VWF_A"/>
</dbReference>
<dbReference type="SMART" id="SM00327">
    <property type="entry name" value="VWA"/>
    <property type="match status" value="1"/>
</dbReference>
<feature type="compositionally biased region" description="Basic and acidic residues" evidence="2">
    <location>
        <begin position="506"/>
        <end position="532"/>
    </location>
</feature>
<proteinExistence type="predicted"/>
<keyword evidence="3" id="KW-0812">Transmembrane</keyword>
<keyword evidence="1" id="KW-0802">TPR repeat</keyword>
<keyword evidence="3" id="KW-1133">Transmembrane helix</keyword>
<feature type="compositionally biased region" description="Polar residues" evidence="2">
    <location>
        <begin position="533"/>
        <end position="543"/>
    </location>
</feature>
<dbReference type="AlphaFoldDB" id="A0A520LMX8"/>
<feature type="compositionally biased region" description="Basic and acidic residues" evidence="2">
    <location>
        <begin position="474"/>
        <end position="485"/>
    </location>
</feature>
<keyword evidence="3" id="KW-0472">Membrane</keyword>
<feature type="domain" description="VWFA" evidence="4">
    <location>
        <begin position="104"/>
        <end position="301"/>
    </location>
</feature>
<dbReference type="InterPro" id="IPR036465">
    <property type="entry name" value="vWFA_dom_sf"/>
</dbReference>